<keyword evidence="3" id="KW-1003">Cell membrane</keyword>
<dbReference type="InterPro" id="IPR050330">
    <property type="entry name" value="Bact_OuterMem_StrucFunc"/>
</dbReference>
<keyword evidence="12" id="KW-0966">Cell projection</keyword>
<feature type="transmembrane region" description="Helical" evidence="9">
    <location>
        <begin position="16"/>
        <end position="36"/>
    </location>
</feature>
<dbReference type="Pfam" id="PF00691">
    <property type="entry name" value="OmpA"/>
    <property type="match status" value="1"/>
</dbReference>
<dbReference type="EMBL" id="UAUF01000013">
    <property type="protein sequence ID" value="SPZ09399.1"/>
    <property type="molecule type" value="Genomic_DNA"/>
</dbReference>
<name>A0A2X2EM82_PSELU</name>
<dbReference type="Proteomes" id="UP000250443">
    <property type="component" value="Unassembled WGS sequence"/>
</dbReference>
<keyword evidence="12" id="KW-0969">Cilium</keyword>
<dbReference type="Gene3D" id="3.30.1330.60">
    <property type="entry name" value="OmpA-like domain"/>
    <property type="match status" value="1"/>
</dbReference>
<evidence type="ECO:0000256" key="9">
    <source>
        <dbReference type="SAM" id="Phobius"/>
    </source>
</evidence>
<evidence type="ECO:0000313" key="13">
    <source>
        <dbReference type="Proteomes" id="UP000250443"/>
    </source>
</evidence>
<dbReference type="NCBIfam" id="NF006541">
    <property type="entry name" value="PRK09038.1"/>
    <property type="match status" value="1"/>
</dbReference>
<reference evidence="11 14" key="2">
    <citation type="submission" date="2020-10" db="EMBL/GenBank/DDBJ databases">
        <title>Genome sequences of Pseudomonas isolates.</title>
        <authorList>
            <person name="Wessels L."/>
            <person name="Reich F."/>
            <person name="Hammerl J."/>
        </authorList>
    </citation>
    <scope>NUCLEOTIDE SEQUENCE [LARGE SCALE GENOMIC DNA]</scope>
    <source>
        <strain evidence="11 14">20-MO00624-0</strain>
    </source>
</reference>
<evidence type="ECO:0000313" key="12">
    <source>
        <dbReference type="EMBL" id="SPZ09399.1"/>
    </source>
</evidence>
<protein>
    <submittedName>
        <fullName evidence="12">Flagellar motor protein MotD</fullName>
    </submittedName>
</protein>
<dbReference type="InterPro" id="IPR006665">
    <property type="entry name" value="OmpA-like"/>
</dbReference>
<evidence type="ECO:0000256" key="4">
    <source>
        <dbReference type="ARBA" id="ARBA00022692"/>
    </source>
</evidence>
<proteinExistence type="inferred from homology"/>
<keyword evidence="4 9" id="KW-0812">Transmembrane</keyword>
<dbReference type="EMBL" id="JADMCD010000003">
    <property type="protein sequence ID" value="MBF8640503.1"/>
    <property type="molecule type" value="Genomic_DNA"/>
</dbReference>
<dbReference type="PROSITE" id="PS51123">
    <property type="entry name" value="OMPA_2"/>
    <property type="match status" value="1"/>
</dbReference>
<dbReference type="GO" id="GO:0005886">
    <property type="term" value="C:plasma membrane"/>
    <property type="evidence" value="ECO:0007669"/>
    <property type="project" value="UniProtKB-SubCell"/>
</dbReference>
<dbReference type="RefSeq" id="WP_010797944.1">
    <property type="nucleotide sequence ID" value="NZ_CP044086.1"/>
</dbReference>
<evidence type="ECO:0000256" key="2">
    <source>
        <dbReference type="ARBA" id="ARBA00008914"/>
    </source>
</evidence>
<evidence type="ECO:0000256" key="5">
    <source>
        <dbReference type="ARBA" id="ARBA00022989"/>
    </source>
</evidence>
<feature type="compositionally biased region" description="Polar residues" evidence="8">
    <location>
        <begin position="255"/>
        <end position="273"/>
    </location>
</feature>
<evidence type="ECO:0000256" key="6">
    <source>
        <dbReference type="ARBA" id="ARBA00023136"/>
    </source>
</evidence>
<organism evidence="12 13">
    <name type="scientific">Pseudomonas luteola</name>
    <dbReference type="NCBI Taxonomy" id="47886"/>
    <lineage>
        <taxon>Bacteria</taxon>
        <taxon>Pseudomonadati</taxon>
        <taxon>Pseudomonadota</taxon>
        <taxon>Gammaproteobacteria</taxon>
        <taxon>Pseudomonadales</taxon>
        <taxon>Pseudomonadaceae</taxon>
        <taxon>Pseudomonas</taxon>
    </lineage>
</organism>
<evidence type="ECO:0000259" key="10">
    <source>
        <dbReference type="PROSITE" id="PS51123"/>
    </source>
</evidence>
<dbReference type="InterPro" id="IPR025713">
    <property type="entry name" value="MotB-like_N_dom"/>
</dbReference>
<evidence type="ECO:0000256" key="3">
    <source>
        <dbReference type="ARBA" id="ARBA00022475"/>
    </source>
</evidence>
<keyword evidence="14" id="KW-1185">Reference proteome</keyword>
<keyword evidence="12" id="KW-0282">Flagellum</keyword>
<dbReference type="Proteomes" id="UP000626180">
    <property type="component" value="Unassembled WGS sequence"/>
</dbReference>
<comment type="similarity">
    <text evidence="2">Belongs to the MotB family.</text>
</comment>
<comment type="subcellular location">
    <subcellularLocation>
        <location evidence="1">Cell membrane</location>
        <topology evidence="1">Single-pass membrane protein</topology>
    </subcellularLocation>
</comment>
<dbReference type="AlphaFoldDB" id="A0A2X2EM82"/>
<evidence type="ECO:0000313" key="14">
    <source>
        <dbReference type="Proteomes" id="UP000626180"/>
    </source>
</evidence>
<keyword evidence="5 9" id="KW-1133">Transmembrane helix</keyword>
<feature type="region of interest" description="Disordered" evidence="8">
    <location>
        <begin position="252"/>
        <end position="273"/>
    </location>
</feature>
<dbReference type="SUPFAM" id="SSF103088">
    <property type="entry name" value="OmpA-like"/>
    <property type="match status" value="1"/>
</dbReference>
<evidence type="ECO:0000256" key="7">
    <source>
        <dbReference type="PROSITE-ProRule" id="PRU00473"/>
    </source>
</evidence>
<dbReference type="CDD" id="cd07185">
    <property type="entry name" value="OmpA_C-like"/>
    <property type="match status" value="1"/>
</dbReference>
<evidence type="ECO:0000313" key="11">
    <source>
        <dbReference type="EMBL" id="MBF8640503.1"/>
    </source>
</evidence>
<dbReference type="InterPro" id="IPR036737">
    <property type="entry name" value="OmpA-like_sf"/>
</dbReference>
<evidence type="ECO:0000256" key="1">
    <source>
        <dbReference type="ARBA" id="ARBA00004162"/>
    </source>
</evidence>
<reference evidence="12 13" key="1">
    <citation type="submission" date="2018-06" db="EMBL/GenBank/DDBJ databases">
        <authorList>
            <consortium name="Pathogen Informatics"/>
            <person name="Doyle S."/>
        </authorList>
    </citation>
    <scope>NUCLEOTIDE SEQUENCE [LARGE SCALE GENOMIC DNA]</scope>
    <source>
        <strain evidence="12 13">NCTC11842</strain>
    </source>
</reference>
<keyword evidence="6 7" id="KW-0472">Membrane</keyword>
<accession>A0A2X2EM82</accession>
<sequence>MRRRRHEEHENHERWLVSYADFITLLFAFFVVMYSISSINEGKYKILSETLTGIFTEPDRSMKPIPIGDQVPRSVQPTIEQNTPASDNAPATTQAVDPLEQIATSMQNAFGDLINSDQMTLRATETWLEIELNSNLLFPSGDAIPGDPAFGLMAKVAKILAPYKNPIQVEGFTDNIPISTPQYPTNWELSAARSASIARLLIGDGVTPERLAVVGYGSYQPIADNSTPEGRARNRRVVLLISRNVDIHRGVSGFQERSASGRNGTQSAPAPSK</sequence>
<dbReference type="Pfam" id="PF13677">
    <property type="entry name" value="MotB_plug"/>
    <property type="match status" value="1"/>
</dbReference>
<feature type="domain" description="OmpA-like" evidence="10">
    <location>
        <begin position="125"/>
        <end position="245"/>
    </location>
</feature>
<gene>
    <name evidence="12" type="primary">motB</name>
    <name evidence="11" type="synonym">motD</name>
    <name evidence="11" type="ORF">IRZ65_07405</name>
    <name evidence="12" type="ORF">NCTC11842_02968</name>
</gene>
<dbReference type="PANTHER" id="PTHR30329">
    <property type="entry name" value="STATOR ELEMENT OF FLAGELLAR MOTOR COMPLEX"/>
    <property type="match status" value="1"/>
</dbReference>
<dbReference type="PANTHER" id="PTHR30329:SF20">
    <property type="entry name" value="EXPORTED PROTEIN"/>
    <property type="match status" value="1"/>
</dbReference>
<evidence type="ECO:0000256" key="8">
    <source>
        <dbReference type="SAM" id="MobiDB-lite"/>
    </source>
</evidence>